<keyword evidence="2" id="KW-0560">Oxidoreductase</keyword>
<dbReference type="SUPFAM" id="SSF55347">
    <property type="entry name" value="Glyceraldehyde-3-phosphate dehydrogenase-like, C-terminal domain"/>
    <property type="match status" value="1"/>
</dbReference>
<dbReference type="InterPro" id="IPR036291">
    <property type="entry name" value="NAD(P)-bd_dom_sf"/>
</dbReference>
<dbReference type="GO" id="GO:0016491">
    <property type="term" value="F:oxidoreductase activity"/>
    <property type="evidence" value="ECO:0007669"/>
    <property type="project" value="UniProtKB-KW"/>
</dbReference>
<evidence type="ECO:0000256" key="1">
    <source>
        <dbReference type="ARBA" id="ARBA00010928"/>
    </source>
</evidence>
<evidence type="ECO:0000313" key="6">
    <source>
        <dbReference type="Proteomes" id="UP000199568"/>
    </source>
</evidence>
<feature type="domain" description="Gfo/Idh/MocA-like oxidoreductase N-terminal" evidence="3">
    <location>
        <begin position="5"/>
        <end position="123"/>
    </location>
</feature>
<dbReference type="Pfam" id="PF22725">
    <property type="entry name" value="GFO_IDH_MocA_C3"/>
    <property type="match status" value="1"/>
</dbReference>
<dbReference type="SUPFAM" id="SSF51735">
    <property type="entry name" value="NAD(P)-binding Rossmann-fold domains"/>
    <property type="match status" value="1"/>
</dbReference>
<dbReference type="Pfam" id="PF01408">
    <property type="entry name" value="GFO_IDH_MocA"/>
    <property type="match status" value="1"/>
</dbReference>
<dbReference type="InterPro" id="IPR050984">
    <property type="entry name" value="Gfo/Idh/MocA_domain"/>
</dbReference>
<dbReference type="Proteomes" id="UP000199568">
    <property type="component" value="Unassembled WGS sequence"/>
</dbReference>
<dbReference type="RefSeq" id="WP_090443498.1">
    <property type="nucleotide sequence ID" value="NZ_FOHU01000008.1"/>
</dbReference>
<dbReference type="EMBL" id="FOHU01000008">
    <property type="protein sequence ID" value="SET34884.1"/>
    <property type="molecule type" value="Genomic_DNA"/>
</dbReference>
<comment type="similarity">
    <text evidence="1">Belongs to the Gfo/Idh/MocA family.</text>
</comment>
<evidence type="ECO:0000259" key="3">
    <source>
        <dbReference type="Pfam" id="PF01408"/>
    </source>
</evidence>
<dbReference type="PANTHER" id="PTHR22604:SF105">
    <property type="entry name" value="TRANS-1,2-DIHYDROBENZENE-1,2-DIOL DEHYDROGENASE"/>
    <property type="match status" value="1"/>
</dbReference>
<dbReference type="Gene3D" id="3.40.50.720">
    <property type="entry name" value="NAD(P)-binding Rossmann-like Domain"/>
    <property type="match status" value="1"/>
</dbReference>
<proteinExistence type="inferred from homology"/>
<dbReference type="AlphaFoldDB" id="A0A1I0DQQ4"/>
<evidence type="ECO:0000259" key="4">
    <source>
        <dbReference type="Pfam" id="PF22725"/>
    </source>
</evidence>
<dbReference type="PANTHER" id="PTHR22604">
    <property type="entry name" value="OXIDOREDUCTASES"/>
    <property type="match status" value="1"/>
</dbReference>
<dbReference type="Gene3D" id="3.30.360.10">
    <property type="entry name" value="Dihydrodipicolinate Reductase, domain 2"/>
    <property type="match status" value="1"/>
</dbReference>
<dbReference type="OrthoDB" id="9783105at2"/>
<accession>A0A1I0DQQ4</accession>
<sequence>MKKLKLGVLGVSDHFVKRIILPLSKSNKVELYGVASRTAEKAKAASEKWGIPKHYSSYEDLLNDEVIDAVYIPLPNHEHLKWIKKSADAKKHIICEKPLTMNVEEALEVINYVKDKNIKVMEAFMYRFHPKWKRAKELIKYGEVGKVTAIHTTFNYTNSDPNNIRNRKECGGGALMDIGCYAVSTACYLLDEFPKRVVSLMEKHPNFDTDAISSGILDYSNARCLFTTSTSSFPQQDVKIYGTSGSITIKIPFNDFNDVEGELIVNNALGERVVTFDPVYQYQLEFEDFAEAIQQDREVEVSLEESYGNMKILDALRKSSEESVWVEL</sequence>
<name>A0A1I0DQQ4_9FIRM</name>
<dbReference type="InterPro" id="IPR000683">
    <property type="entry name" value="Gfo/Idh/MocA-like_OxRdtase_N"/>
</dbReference>
<organism evidence="5 6">
    <name type="scientific">Natronincola peptidivorans</name>
    <dbReference type="NCBI Taxonomy" id="426128"/>
    <lineage>
        <taxon>Bacteria</taxon>
        <taxon>Bacillati</taxon>
        <taxon>Bacillota</taxon>
        <taxon>Clostridia</taxon>
        <taxon>Peptostreptococcales</taxon>
        <taxon>Natronincolaceae</taxon>
        <taxon>Natronincola</taxon>
    </lineage>
</organism>
<protein>
    <submittedName>
        <fullName evidence="5">Predicted dehydrogenase</fullName>
    </submittedName>
</protein>
<reference evidence="5 6" key="1">
    <citation type="submission" date="2016-10" db="EMBL/GenBank/DDBJ databases">
        <authorList>
            <person name="de Groot N.N."/>
        </authorList>
    </citation>
    <scope>NUCLEOTIDE SEQUENCE [LARGE SCALE GENOMIC DNA]</scope>
    <source>
        <strain evidence="5 6">DSM 18979</strain>
    </source>
</reference>
<dbReference type="InterPro" id="IPR055170">
    <property type="entry name" value="GFO_IDH_MocA-like_dom"/>
</dbReference>
<feature type="domain" description="GFO/IDH/MocA-like oxidoreductase" evidence="4">
    <location>
        <begin position="132"/>
        <end position="247"/>
    </location>
</feature>
<evidence type="ECO:0000256" key="2">
    <source>
        <dbReference type="ARBA" id="ARBA00023002"/>
    </source>
</evidence>
<keyword evidence="6" id="KW-1185">Reference proteome</keyword>
<dbReference type="GO" id="GO:0000166">
    <property type="term" value="F:nucleotide binding"/>
    <property type="evidence" value="ECO:0007669"/>
    <property type="project" value="InterPro"/>
</dbReference>
<evidence type="ECO:0000313" key="5">
    <source>
        <dbReference type="EMBL" id="SET34884.1"/>
    </source>
</evidence>
<gene>
    <name evidence="5" type="ORF">SAMN05660297_02139</name>
</gene>
<dbReference type="STRING" id="426128.SAMN05660297_02139"/>